<keyword evidence="2" id="KW-1185">Reference proteome</keyword>
<evidence type="ECO:0000313" key="1">
    <source>
        <dbReference type="EMBL" id="VUZ86441.1"/>
    </source>
</evidence>
<evidence type="ECO:0000313" key="2">
    <source>
        <dbReference type="Proteomes" id="UP000334340"/>
    </source>
</evidence>
<sequence length="114" mass="12806">MTTFRVGDIVSVEYPFSDLQTHKHRPGLVLVSRDVDLVIARVTTHPPRDQSDVALNRWAEVGLPQASTVRLTKLATIDHRLIHHIIGRLHSEDSRAVVQAWQQLMATVVALLSE</sequence>
<dbReference type="GO" id="GO:0003677">
    <property type="term" value="F:DNA binding"/>
    <property type="evidence" value="ECO:0007669"/>
    <property type="project" value="InterPro"/>
</dbReference>
<dbReference type="InterPro" id="IPR003477">
    <property type="entry name" value="PemK-like"/>
</dbReference>
<gene>
    <name evidence="1" type="ORF">MELA_02844</name>
</gene>
<proteinExistence type="predicted"/>
<name>A0A564ZMA2_9BACT</name>
<dbReference type="Gene3D" id="2.30.30.110">
    <property type="match status" value="1"/>
</dbReference>
<dbReference type="Pfam" id="PF02452">
    <property type="entry name" value="PemK_toxin"/>
    <property type="match status" value="1"/>
</dbReference>
<dbReference type="Proteomes" id="UP000334340">
    <property type="component" value="Unassembled WGS sequence"/>
</dbReference>
<dbReference type="EMBL" id="CABIKM010000055">
    <property type="protein sequence ID" value="VUZ86441.1"/>
    <property type="molecule type" value="Genomic_DNA"/>
</dbReference>
<dbReference type="AlphaFoldDB" id="A0A564ZMA2"/>
<accession>A0A564ZMA2</accession>
<reference evidence="1 2" key="1">
    <citation type="submission" date="2019-07" db="EMBL/GenBank/DDBJ databases">
        <authorList>
            <person name="Cremers G."/>
        </authorList>
    </citation>
    <scope>NUCLEOTIDE SEQUENCE [LARGE SCALE GENOMIC DNA]</scope>
</reference>
<protein>
    <submittedName>
        <fullName evidence="1">PemK-like protein</fullName>
    </submittedName>
</protein>
<dbReference type="SUPFAM" id="SSF50118">
    <property type="entry name" value="Cell growth inhibitor/plasmid maintenance toxic component"/>
    <property type="match status" value="1"/>
</dbReference>
<organism evidence="1 2">
    <name type="scientific">Candidatus Methylomirabilis lanthanidiphila</name>
    <dbReference type="NCBI Taxonomy" id="2211376"/>
    <lineage>
        <taxon>Bacteria</taxon>
        <taxon>Candidatus Methylomirabilota</taxon>
        <taxon>Candidatus Methylomirabilia</taxon>
        <taxon>Candidatus Methylomirabilales</taxon>
        <taxon>Candidatus Methylomirabilaceae</taxon>
        <taxon>Candidatus Methylomirabilis</taxon>
    </lineage>
</organism>
<dbReference type="InterPro" id="IPR011067">
    <property type="entry name" value="Plasmid_toxin/cell-grow_inhib"/>
</dbReference>